<organism evidence="2 3">
    <name type="scientific">Listeria booriae</name>
    <dbReference type="NCBI Taxonomy" id="1552123"/>
    <lineage>
        <taxon>Bacteria</taxon>
        <taxon>Bacillati</taxon>
        <taxon>Bacillota</taxon>
        <taxon>Bacilli</taxon>
        <taxon>Bacillales</taxon>
        <taxon>Listeriaceae</taxon>
        <taxon>Listeria</taxon>
    </lineage>
</organism>
<evidence type="ECO:0000313" key="2">
    <source>
        <dbReference type="EMBL" id="MBC2293016.1"/>
    </source>
</evidence>
<protein>
    <recommendedName>
        <fullName evidence="1">Short NACHT-associated C-terminal domain-containing protein</fullName>
    </recommendedName>
</protein>
<evidence type="ECO:0000313" key="3">
    <source>
        <dbReference type="Proteomes" id="UP000543005"/>
    </source>
</evidence>
<dbReference type="Pfam" id="PF22712">
    <property type="entry name" value="SNaCT7"/>
    <property type="match status" value="1"/>
</dbReference>
<sequence>MYTTQLNDTTQARLLKSWLKEDGGLVRAHSGYLNILRELQEERYEKNIIYPAMLELKKQLERCSDEGERLATIVSGFRIRALSRVDEDNQRIRKYRFSIEYKNIYFYNIINEISRTNINWSIRAGGSYLDRENKMAEKLFKHGFIVGEVFTIKEAREVGILDDVLDKLRYTIKRLNRAEEWMNEYNPNPIKNKSNFMSMLNDL</sequence>
<comment type="caution">
    <text evidence="2">The sequence shown here is derived from an EMBL/GenBank/DDBJ whole genome shotgun (WGS) entry which is preliminary data.</text>
</comment>
<proteinExistence type="predicted"/>
<dbReference type="EMBL" id="JAARZT010000011">
    <property type="protein sequence ID" value="MBC2293016.1"/>
    <property type="molecule type" value="Genomic_DNA"/>
</dbReference>
<dbReference type="RefSeq" id="WP_185629074.1">
    <property type="nucleotide sequence ID" value="NZ_JAARZT010000011.1"/>
</dbReference>
<feature type="domain" description="Short NACHT-associated C-terminal" evidence="1">
    <location>
        <begin position="38"/>
        <end position="203"/>
    </location>
</feature>
<name>A0A842G397_9LIST</name>
<evidence type="ECO:0000259" key="1">
    <source>
        <dbReference type="Pfam" id="PF22712"/>
    </source>
</evidence>
<reference evidence="2 3" key="1">
    <citation type="submission" date="2020-03" db="EMBL/GenBank/DDBJ databases">
        <title>Soil Listeria distribution.</title>
        <authorList>
            <person name="Liao J."/>
            <person name="Wiedmann M."/>
        </authorList>
    </citation>
    <scope>NUCLEOTIDE SEQUENCE [LARGE SCALE GENOMIC DNA]</scope>
    <source>
        <strain evidence="2 3">FSL L7-0051</strain>
    </source>
</reference>
<accession>A0A842G397</accession>
<dbReference type="Proteomes" id="UP000543005">
    <property type="component" value="Unassembled WGS sequence"/>
</dbReference>
<dbReference type="AlphaFoldDB" id="A0A842G397"/>
<dbReference type="InterPro" id="IPR055049">
    <property type="entry name" value="SNaCT7"/>
</dbReference>
<gene>
    <name evidence="2" type="ORF">HCC36_07195</name>
</gene>